<dbReference type="EMBL" id="JABSTR010000004">
    <property type="protein sequence ID" value="KAH9368130.1"/>
    <property type="molecule type" value="Genomic_DNA"/>
</dbReference>
<comment type="caution">
    <text evidence="3">The sequence shown here is derived from an EMBL/GenBank/DDBJ whole genome shotgun (WGS) entry which is preliminary data.</text>
</comment>
<evidence type="ECO:0000256" key="1">
    <source>
        <dbReference type="SAM" id="Phobius"/>
    </source>
</evidence>
<dbReference type="GO" id="GO:0019236">
    <property type="term" value="P:response to pheromone"/>
    <property type="evidence" value="ECO:0007669"/>
    <property type="project" value="InterPro"/>
</dbReference>
<sequence length="60" mass="7151">MQYFDPGEVLYLYESPAGYGIVALRLIGWGWFVYATVFTLLHYPEKTAFYTRLFLLYTVW</sequence>
<reference evidence="3 4" key="1">
    <citation type="journal article" date="2020" name="Cell">
        <title>Large-Scale Comparative Analyses of Tick Genomes Elucidate Their Genetic Diversity and Vector Capacities.</title>
        <authorList>
            <consortium name="Tick Genome and Microbiome Consortium (TIGMIC)"/>
            <person name="Jia N."/>
            <person name="Wang J."/>
            <person name="Shi W."/>
            <person name="Du L."/>
            <person name="Sun Y."/>
            <person name="Zhan W."/>
            <person name="Jiang J.F."/>
            <person name="Wang Q."/>
            <person name="Zhang B."/>
            <person name="Ji P."/>
            <person name="Bell-Sakyi L."/>
            <person name="Cui X.M."/>
            <person name="Yuan T.T."/>
            <person name="Jiang B.G."/>
            <person name="Yang W.F."/>
            <person name="Lam T.T."/>
            <person name="Chang Q.C."/>
            <person name="Ding S.J."/>
            <person name="Wang X.J."/>
            <person name="Zhu J.G."/>
            <person name="Ruan X.D."/>
            <person name="Zhao L."/>
            <person name="Wei J.T."/>
            <person name="Ye R.Z."/>
            <person name="Que T.C."/>
            <person name="Du C.H."/>
            <person name="Zhou Y.H."/>
            <person name="Cheng J.X."/>
            <person name="Dai P.F."/>
            <person name="Guo W.B."/>
            <person name="Han X.H."/>
            <person name="Huang E.J."/>
            <person name="Li L.F."/>
            <person name="Wei W."/>
            <person name="Gao Y.C."/>
            <person name="Liu J.Z."/>
            <person name="Shao H.Z."/>
            <person name="Wang X."/>
            <person name="Wang C.C."/>
            <person name="Yang T.C."/>
            <person name="Huo Q.B."/>
            <person name="Li W."/>
            <person name="Chen H.Y."/>
            <person name="Chen S.E."/>
            <person name="Zhou L.G."/>
            <person name="Ni X.B."/>
            <person name="Tian J.H."/>
            <person name="Sheng Y."/>
            <person name="Liu T."/>
            <person name="Pan Y.S."/>
            <person name="Xia L.Y."/>
            <person name="Li J."/>
            <person name="Zhao F."/>
            <person name="Cao W.C."/>
        </authorList>
    </citation>
    <scope>NUCLEOTIDE SEQUENCE [LARGE SCALE GENOMIC DNA]</scope>
    <source>
        <strain evidence="3">HaeL-2018</strain>
    </source>
</reference>
<dbReference type="GO" id="GO:0007186">
    <property type="term" value="P:G protein-coupled receptor signaling pathway"/>
    <property type="evidence" value="ECO:0007669"/>
    <property type="project" value="InterPro"/>
</dbReference>
<proteinExistence type="predicted"/>
<dbReference type="Pfam" id="PF10192">
    <property type="entry name" value="GPR180-TMEM145_TM"/>
    <property type="match status" value="1"/>
</dbReference>
<evidence type="ECO:0000313" key="4">
    <source>
        <dbReference type="Proteomes" id="UP000821853"/>
    </source>
</evidence>
<feature type="transmembrane region" description="Helical" evidence="1">
    <location>
        <begin position="20"/>
        <end position="43"/>
    </location>
</feature>
<dbReference type="PANTHER" id="PTHR23252">
    <property type="entry name" value="INTIMAL THICKNESS RECEPTOR-RELATED"/>
    <property type="match status" value="1"/>
</dbReference>
<dbReference type="InterPro" id="IPR047831">
    <property type="entry name" value="GPR180/TMEM145"/>
</dbReference>
<accession>A0A9J6FY08</accession>
<feature type="domain" description="GPR180/TMEM145 transmembrane" evidence="2">
    <location>
        <begin position="4"/>
        <end position="60"/>
    </location>
</feature>
<evidence type="ECO:0000259" key="2">
    <source>
        <dbReference type="Pfam" id="PF10192"/>
    </source>
</evidence>
<evidence type="ECO:0000313" key="3">
    <source>
        <dbReference type="EMBL" id="KAH9368130.1"/>
    </source>
</evidence>
<keyword evidence="1" id="KW-1133">Transmembrane helix</keyword>
<organism evidence="3 4">
    <name type="scientific">Haemaphysalis longicornis</name>
    <name type="common">Bush tick</name>
    <dbReference type="NCBI Taxonomy" id="44386"/>
    <lineage>
        <taxon>Eukaryota</taxon>
        <taxon>Metazoa</taxon>
        <taxon>Ecdysozoa</taxon>
        <taxon>Arthropoda</taxon>
        <taxon>Chelicerata</taxon>
        <taxon>Arachnida</taxon>
        <taxon>Acari</taxon>
        <taxon>Parasitiformes</taxon>
        <taxon>Ixodida</taxon>
        <taxon>Ixodoidea</taxon>
        <taxon>Ixodidae</taxon>
        <taxon>Haemaphysalinae</taxon>
        <taxon>Haemaphysalis</taxon>
    </lineage>
</organism>
<dbReference type="AlphaFoldDB" id="A0A9J6FY08"/>
<keyword evidence="4" id="KW-1185">Reference proteome</keyword>
<protein>
    <recommendedName>
        <fullName evidence="2">GPR180/TMEM145 transmembrane domain-containing protein</fullName>
    </recommendedName>
</protein>
<dbReference type="OrthoDB" id="205745at2759"/>
<gene>
    <name evidence="3" type="ORF">HPB48_018837</name>
</gene>
<dbReference type="Proteomes" id="UP000821853">
    <property type="component" value="Chromosome 2"/>
</dbReference>
<keyword evidence="1" id="KW-0472">Membrane</keyword>
<dbReference type="VEuPathDB" id="VectorBase:HLOH_052532"/>
<keyword evidence="1" id="KW-0812">Transmembrane</keyword>
<name>A0A9J6FY08_HAELO</name>
<dbReference type="PANTHER" id="PTHR23252:SF24">
    <property type="entry name" value="TRANSMEMBRANE PROTEIN 145"/>
    <property type="match status" value="1"/>
</dbReference>
<dbReference type="InterPro" id="IPR019336">
    <property type="entry name" value="GPR180/TMEM145_TM"/>
</dbReference>